<dbReference type="SUPFAM" id="SSF52172">
    <property type="entry name" value="CheY-like"/>
    <property type="match status" value="1"/>
</dbReference>
<dbReference type="PANTHER" id="PTHR44591:SF14">
    <property type="entry name" value="PROTEIN PILG"/>
    <property type="match status" value="1"/>
</dbReference>
<dbReference type="STRING" id="1802772.A3H60_02880"/>
<organism evidence="5 6">
    <name type="scientific">Candidatus Zambryskibacteria bacterium RIFCSPLOWO2_02_FULL_44_12b</name>
    <dbReference type="NCBI Taxonomy" id="1802772"/>
    <lineage>
        <taxon>Bacteria</taxon>
        <taxon>Candidatus Zambryskiibacteriota</taxon>
    </lineage>
</organism>
<evidence type="ECO:0000256" key="1">
    <source>
        <dbReference type="ARBA" id="ARBA00022553"/>
    </source>
</evidence>
<dbReference type="InterPro" id="IPR050595">
    <property type="entry name" value="Bact_response_regulator"/>
</dbReference>
<dbReference type="Proteomes" id="UP000177202">
    <property type="component" value="Unassembled WGS sequence"/>
</dbReference>
<dbReference type="Gene3D" id="3.40.50.2300">
    <property type="match status" value="1"/>
</dbReference>
<dbReference type="PANTHER" id="PTHR44591">
    <property type="entry name" value="STRESS RESPONSE REGULATOR PROTEIN 1"/>
    <property type="match status" value="1"/>
</dbReference>
<dbReference type="SMART" id="SM00448">
    <property type="entry name" value="REC"/>
    <property type="match status" value="1"/>
</dbReference>
<evidence type="ECO:0000313" key="5">
    <source>
        <dbReference type="EMBL" id="OHB10016.1"/>
    </source>
</evidence>
<evidence type="ECO:0000313" key="6">
    <source>
        <dbReference type="Proteomes" id="UP000177202"/>
    </source>
</evidence>
<protein>
    <recommendedName>
        <fullName evidence="4">Response regulatory domain-containing protein</fullName>
    </recommendedName>
</protein>
<proteinExistence type="predicted"/>
<feature type="modified residue" description="4-aspartylphosphate" evidence="3">
    <location>
        <position position="52"/>
    </location>
</feature>
<evidence type="ECO:0000256" key="2">
    <source>
        <dbReference type="ARBA" id="ARBA00023012"/>
    </source>
</evidence>
<accession>A0A1G2UKU5</accession>
<dbReference type="InterPro" id="IPR011006">
    <property type="entry name" value="CheY-like_superfamily"/>
</dbReference>
<gene>
    <name evidence="5" type="ORF">A3H60_02880</name>
</gene>
<dbReference type="Pfam" id="PF00072">
    <property type="entry name" value="Response_reg"/>
    <property type="match status" value="1"/>
</dbReference>
<dbReference type="PROSITE" id="PS50110">
    <property type="entry name" value="RESPONSE_REGULATORY"/>
    <property type="match status" value="1"/>
</dbReference>
<evidence type="ECO:0000259" key="4">
    <source>
        <dbReference type="PROSITE" id="PS50110"/>
    </source>
</evidence>
<keyword evidence="2" id="KW-0902">Two-component regulatory system</keyword>
<reference evidence="5 6" key="1">
    <citation type="journal article" date="2016" name="Nat. Commun.">
        <title>Thousands of microbial genomes shed light on interconnected biogeochemical processes in an aquifer system.</title>
        <authorList>
            <person name="Anantharaman K."/>
            <person name="Brown C.T."/>
            <person name="Hug L.A."/>
            <person name="Sharon I."/>
            <person name="Castelle C.J."/>
            <person name="Probst A.J."/>
            <person name="Thomas B.C."/>
            <person name="Singh A."/>
            <person name="Wilkins M.J."/>
            <person name="Karaoz U."/>
            <person name="Brodie E.L."/>
            <person name="Williams K.H."/>
            <person name="Hubbard S.S."/>
            <person name="Banfield J.F."/>
        </authorList>
    </citation>
    <scope>NUCLEOTIDE SEQUENCE [LARGE SCALE GENOMIC DNA]</scope>
</reference>
<evidence type="ECO:0000256" key="3">
    <source>
        <dbReference type="PROSITE-ProRule" id="PRU00169"/>
    </source>
</evidence>
<dbReference type="InterPro" id="IPR001789">
    <property type="entry name" value="Sig_transdc_resp-reg_receiver"/>
</dbReference>
<sequence>MKKVLLIDDDEVFLKTVIDALSAENYEVITAKDGEEGLQMAKKKKPDLILLDVLLPQIGGMNFLKIIKEDEELNKIPVLVASNLTSMSHVEEGVALGARGYIIKSDESLKTIVDTVKSIIPI</sequence>
<dbReference type="EMBL" id="MHWP01000023">
    <property type="protein sequence ID" value="OHB10016.1"/>
    <property type="molecule type" value="Genomic_DNA"/>
</dbReference>
<feature type="domain" description="Response regulatory" evidence="4">
    <location>
        <begin position="3"/>
        <end position="119"/>
    </location>
</feature>
<keyword evidence="1 3" id="KW-0597">Phosphoprotein</keyword>
<dbReference type="CDD" id="cd17574">
    <property type="entry name" value="REC_OmpR"/>
    <property type="match status" value="1"/>
</dbReference>
<name>A0A1G2UKU5_9BACT</name>
<dbReference type="GO" id="GO:0000160">
    <property type="term" value="P:phosphorelay signal transduction system"/>
    <property type="evidence" value="ECO:0007669"/>
    <property type="project" value="UniProtKB-KW"/>
</dbReference>
<dbReference type="AlphaFoldDB" id="A0A1G2UKU5"/>
<comment type="caution">
    <text evidence="5">The sequence shown here is derived from an EMBL/GenBank/DDBJ whole genome shotgun (WGS) entry which is preliminary data.</text>
</comment>